<keyword evidence="6" id="KW-0206">Cytoskeleton</keyword>
<dbReference type="Gene3D" id="2.130.10.10">
    <property type="entry name" value="YVTN repeat-like/Quinoprotein amine dehydrogenase"/>
    <property type="match status" value="2"/>
</dbReference>
<accession>A0ABM3M892</accession>
<evidence type="ECO:0000313" key="12">
    <source>
        <dbReference type="RefSeq" id="XP_052747309.1"/>
    </source>
</evidence>
<keyword evidence="7" id="KW-0966">Cell projection</keyword>
<dbReference type="Proteomes" id="UP001652582">
    <property type="component" value="Chromosome 3"/>
</dbReference>
<dbReference type="SUPFAM" id="SSF50978">
    <property type="entry name" value="WD40 repeat-like"/>
    <property type="match status" value="1"/>
</dbReference>
<gene>
    <name evidence="12" type="primary">LOC112052083</name>
</gene>
<keyword evidence="5 10" id="KW-0175">Coiled coil</keyword>
<organism evidence="11 12">
    <name type="scientific">Bicyclus anynana</name>
    <name type="common">Squinting bush brown butterfly</name>
    <dbReference type="NCBI Taxonomy" id="110368"/>
    <lineage>
        <taxon>Eukaryota</taxon>
        <taxon>Metazoa</taxon>
        <taxon>Ecdysozoa</taxon>
        <taxon>Arthropoda</taxon>
        <taxon>Hexapoda</taxon>
        <taxon>Insecta</taxon>
        <taxon>Pterygota</taxon>
        <taxon>Neoptera</taxon>
        <taxon>Endopterygota</taxon>
        <taxon>Lepidoptera</taxon>
        <taxon>Glossata</taxon>
        <taxon>Ditrysia</taxon>
        <taxon>Papilionoidea</taxon>
        <taxon>Nymphalidae</taxon>
        <taxon>Satyrinae</taxon>
        <taxon>Satyrini</taxon>
        <taxon>Mycalesina</taxon>
        <taxon>Bicyclus</taxon>
    </lineage>
</organism>
<feature type="coiled-coil region" evidence="10">
    <location>
        <begin position="1156"/>
        <end position="1190"/>
    </location>
</feature>
<evidence type="ECO:0000256" key="3">
    <source>
        <dbReference type="ARBA" id="ARBA00022574"/>
    </source>
</evidence>
<keyword evidence="2" id="KW-0963">Cytoplasm</keyword>
<evidence type="ECO:0000256" key="2">
    <source>
        <dbReference type="ARBA" id="ARBA00022490"/>
    </source>
</evidence>
<comment type="similarity">
    <text evidence="8">Belongs to the CFAP43 family.</text>
</comment>
<dbReference type="GeneID" id="112052083"/>
<dbReference type="RefSeq" id="XP_052747309.1">
    <property type="nucleotide sequence ID" value="XM_052891349.1"/>
</dbReference>
<dbReference type="PANTHER" id="PTHR14885:SF1">
    <property type="entry name" value="CILIA- AND FLAGELLA-ASSOCIATED PROTEIN 43"/>
    <property type="match status" value="1"/>
</dbReference>
<evidence type="ECO:0000256" key="9">
    <source>
        <dbReference type="ARBA" id="ARBA00023662"/>
    </source>
</evidence>
<evidence type="ECO:0000256" key="6">
    <source>
        <dbReference type="ARBA" id="ARBA00023212"/>
    </source>
</evidence>
<feature type="coiled-coil region" evidence="10">
    <location>
        <begin position="1502"/>
        <end position="1543"/>
    </location>
</feature>
<feature type="coiled-coil region" evidence="10">
    <location>
        <begin position="740"/>
        <end position="767"/>
    </location>
</feature>
<dbReference type="InterPro" id="IPR015943">
    <property type="entry name" value="WD40/YVTN_repeat-like_dom_sf"/>
</dbReference>
<keyword evidence="3" id="KW-0853">WD repeat</keyword>
<keyword evidence="12" id="KW-0969">Cilium</keyword>
<evidence type="ECO:0000256" key="1">
    <source>
        <dbReference type="ARBA" id="ARBA00004430"/>
    </source>
</evidence>
<evidence type="ECO:0000256" key="10">
    <source>
        <dbReference type="SAM" id="Coils"/>
    </source>
</evidence>
<keyword evidence="4" id="KW-0677">Repeat</keyword>
<evidence type="ECO:0000256" key="7">
    <source>
        <dbReference type="ARBA" id="ARBA00023273"/>
    </source>
</evidence>
<comment type="subcellular location">
    <subcellularLocation>
        <location evidence="1">Cytoplasm</location>
        <location evidence="1">Cytoskeleton</location>
        <location evidence="1">Cilium axoneme</location>
    </subcellularLocation>
</comment>
<dbReference type="InterPro" id="IPR036322">
    <property type="entry name" value="WD40_repeat_dom_sf"/>
</dbReference>
<reference evidence="12" key="1">
    <citation type="submission" date="2025-08" db="UniProtKB">
        <authorList>
            <consortium name="RefSeq"/>
        </authorList>
    </citation>
    <scope>IDENTIFICATION</scope>
</reference>
<proteinExistence type="inferred from homology"/>
<evidence type="ECO:0000256" key="4">
    <source>
        <dbReference type="ARBA" id="ARBA00022737"/>
    </source>
</evidence>
<keyword evidence="12" id="KW-0282">Flagellum</keyword>
<keyword evidence="11" id="KW-1185">Reference proteome</keyword>
<protein>
    <recommendedName>
        <fullName evidence="9">Cilia- and flagella-associated protein 43</fullName>
    </recommendedName>
</protein>
<sequence>MAQSAENVGDLEEEESVYDPKVRWASPQRVDFMTFVGRDVLAVAHDIYIIFLHLKQETELVYVANSKQTGDGVDVISGHKSHFFAFTEKTKNPRIFVVSYPSFSIMSELKDTDVNRYKGLCVMESDMIAAFSGFPNYLISVWSWRSNQRLLSIQTDVVRRGQIYMASRSHALICQCWGEGLTVWEVAPCYKRCLMMKRSKHEASGWEASDPKLAAVCWSNEGQLYAIDDRANLYSLLSDGIDMVTNLEWSENIKGSRKTCMCSFHSGILIYGPDKQIRSLKKAENKWIVAWKYKPEDEVLRLVSNSSSDVAVVWTEKGFVYKLTGESEDKITVKLFTFKQRNIKKIQLIAPTYKYLAAMSKSGVVCIYEVSSAKLALVKFVKGSDLCFEASPVDPLLIIFGEVGHNYGMGLFALETGKSLKKVGGMSLTNQIVSKIVFSPTGRHVLAAAMSAGHIFIFHLSTEYKLELVRYTELGRGLADCFMMRVGDSMRAFSLVLFSDKYAIGERIICVNAETGKDNKFAGKMAGPYAQLLPLSTKDSAAAVPHLASQLHVLKLSGEKGVTVSVKMAPPVETGHHLKHYSAAYNSEYLVTYGADGTVILRTADCPHHCDLQLIASHRYEAGVRQAVVDTGGSFVVSLGDNRSMAVHFLLRGHEHETKELRHTPLELSMFDENGNTIQLFYENDKNYLDLQEDKKVREEAMDYKRQREEVVRTFESIQMRMVRLLEENLGERPLHQLSLAEFNLHIEHKKERIKQAEKEREQIRLETEARIRAQDHVTAWIKQQCWDTMLCPRVKLFAIFSHYQVENYAVLPTQRDKWPELQQIEALRSVEMENDEDLFRPWEELTAHSSLDESNKLSAVPSSMAEVLKSVDSQFLSEVPDETSEDAVAEPYVLSGSNAHRFIDIPTVMIPQTMAFSFLQMDWLQHIIKLNAQNMRLWFNKQFDDLMNQKKREVGLVEDRNARLRFIIDELNKLSDLRGSFHHLAIHIQDPEWAQEEQPHRLIKVDPEECSIEPYISPSQVVVPPPEPQPKDDFRERALVYMMDGVLEKLWHEEIKKPIPMPQCMLEKEPEQFNEEDLRYVFEYEAKVAFRNEERDKYRKMLHAEYAKLSQTLNEGIVKFNQKVKEMWLTKLKVDSVIGQENLNLMRLRRTNLDRVEMAETLENMRKDIKKYEEELEVLHNETHLIQEQYEDCQATYESLTTKDKYLDRTFKNPFADLSPIIVDQCYKFFKKRPKWVQRATMIPVVLYDLANAVLTGVKPPLLHVDCIDYFKGTAMSILCTLTYFDSIEQLDQISNMPPVMDEGLWVSMCKLRRGKIENEIRMRAVAQEVSYVETAGIAWRAAAAARRQRLAATNELILHHRDKVELAARNKTIQLVLPAGQVEIITTGHISDFEDATLIPTEEIEKVNQVILRVGELKLRMMRKQVEFRKGILSKEWEHAQMKMKLRHLEQELYSYQRLKIPKELQSYLKNKELGYTDEQEYAKMEKEMEASKVSVNKILNDQIKNVEEVELKIDAIETKAQELEKMIVALNVKVSEKRLNEDPLEPIRIRRIFKKRMETLVMRSQLIREVQANHTRIVLLQTELELLRLKTYPTLASFRTIT</sequence>
<dbReference type="PANTHER" id="PTHR14885">
    <property type="entry name" value="CILIA- AND FLAGELLA-ASSOCIATED PROTEIN 43-RELATED"/>
    <property type="match status" value="1"/>
</dbReference>
<evidence type="ECO:0000256" key="5">
    <source>
        <dbReference type="ARBA" id="ARBA00023054"/>
    </source>
</evidence>
<evidence type="ECO:0000256" key="8">
    <source>
        <dbReference type="ARBA" id="ARBA00023605"/>
    </source>
</evidence>
<evidence type="ECO:0000313" key="11">
    <source>
        <dbReference type="Proteomes" id="UP001652582"/>
    </source>
</evidence>
<dbReference type="Pfam" id="PF25828">
    <property type="entry name" value="CC_Cfap43"/>
    <property type="match status" value="1"/>
</dbReference>
<name>A0ABM3M892_BICAN</name>